<evidence type="ECO:0000256" key="20">
    <source>
        <dbReference type="ARBA" id="ARBA00030800"/>
    </source>
</evidence>
<dbReference type="PROSITE" id="PS50109">
    <property type="entry name" value="HIS_KIN"/>
    <property type="match status" value="1"/>
</dbReference>
<dbReference type="Pfam" id="PF07730">
    <property type="entry name" value="HisKA_3"/>
    <property type="match status" value="1"/>
</dbReference>
<feature type="transmembrane region" description="Helical" evidence="22">
    <location>
        <begin position="35"/>
        <end position="55"/>
    </location>
</feature>
<evidence type="ECO:0000256" key="7">
    <source>
        <dbReference type="ARBA" id="ARBA00022475"/>
    </source>
</evidence>
<dbReference type="Gene3D" id="1.20.5.1930">
    <property type="match status" value="1"/>
</dbReference>
<evidence type="ECO:0000256" key="12">
    <source>
        <dbReference type="ARBA" id="ARBA00022723"/>
    </source>
</evidence>
<dbReference type="InterPro" id="IPR004358">
    <property type="entry name" value="Sig_transdc_His_kin-like_C"/>
</dbReference>
<proteinExistence type="predicted"/>
<dbReference type="InterPro" id="IPR011712">
    <property type="entry name" value="Sig_transdc_His_kin_sub3_dim/P"/>
</dbReference>
<evidence type="ECO:0000256" key="8">
    <source>
        <dbReference type="ARBA" id="ARBA00022485"/>
    </source>
</evidence>
<evidence type="ECO:0000256" key="16">
    <source>
        <dbReference type="ARBA" id="ARBA00023012"/>
    </source>
</evidence>
<keyword evidence="14 22" id="KW-1133">Transmembrane helix</keyword>
<keyword evidence="7" id="KW-1003">Cell membrane</keyword>
<feature type="transmembrane region" description="Helical" evidence="22">
    <location>
        <begin position="101"/>
        <end position="129"/>
    </location>
</feature>
<dbReference type="EMBL" id="BLIP01000001">
    <property type="protein sequence ID" value="GFE23140.1"/>
    <property type="molecule type" value="Genomic_DNA"/>
</dbReference>
<dbReference type="PANTHER" id="PTHR24421">
    <property type="entry name" value="NITRATE/NITRITE SENSOR PROTEIN NARX-RELATED"/>
    <property type="match status" value="1"/>
</dbReference>
<keyword evidence="11 22" id="KW-0812">Transmembrane</keyword>
<dbReference type="CDD" id="cd16917">
    <property type="entry name" value="HATPase_UhpB-NarQ-NarX-like"/>
    <property type="match status" value="1"/>
</dbReference>
<dbReference type="AlphaFoldDB" id="A0A640TIV0"/>
<dbReference type="Pfam" id="PF02518">
    <property type="entry name" value="HATPase_c"/>
    <property type="match status" value="1"/>
</dbReference>
<evidence type="ECO:0000256" key="17">
    <source>
        <dbReference type="ARBA" id="ARBA00023014"/>
    </source>
</evidence>
<dbReference type="SMART" id="SM00387">
    <property type="entry name" value="HATPase_c"/>
    <property type="match status" value="1"/>
</dbReference>
<evidence type="ECO:0000256" key="5">
    <source>
        <dbReference type="ARBA" id="ARBA00012438"/>
    </source>
</evidence>
<protein>
    <recommendedName>
        <fullName evidence="6">Oxygen sensor histidine kinase NreB</fullName>
        <ecNumber evidence="5">2.7.13.3</ecNumber>
    </recommendedName>
    <alternativeName>
        <fullName evidence="20">Nitrogen regulation protein B</fullName>
    </alternativeName>
</protein>
<dbReference type="GO" id="GO:0051539">
    <property type="term" value="F:4 iron, 4 sulfur cluster binding"/>
    <property type="evidence" value="ECO:0007669"/>
    <property type="project" value="UniProtKB-KW"/>
</dbReference>
<keyword evidence="18 22" id="KW-0472">Membrane</keyword>
<gene>
    <name evidence="24" type="ORF">Sliba_35930</name>
</gene>
<evidence type="ECO:0000313" key="24">
    <source>
        <dbReference type="EMBL" id="GFE23140.1"/>
    </source>
</evidence>
<reference evidence="24 25" key="1">
    <citation type="submission" date="2019-12" db="EMBL/GenBank/DDBJ databases">
        <title>Whole genome shotgun sequence of Streptomyces libani subsp. libani NBRC 13452.</title>
        <authorList>
            <person name="Ichikawa N."/>
            <person name="Kimura A."/>
            <person name="Kitahashi Y."/>
            <person name="Komaki H."/>
            <person name="Tamura T."/>
        </authorList>
    </citation>
    <scope>NUCLEOTIDE SEQUENCE [LARGE SCALE GENOMIC DNA]</scope>
    <source>
        <strain evidence="24 25">NBRC 13452</strain>
    </source>
</reference>
<dbReference type="GO" id="GO:0046872">
    <property type="term" value="F:metal ion binding"/>
    <property type="evidence" value="ECO:0007669"/>
    <property type="project" value="UniProtKB-KW"/>
</dbReference>
<feature type="transmembrane region" description="Helical" evidence="22">
    <location>
        <begin position="165"/>
        <end position="183"/>
    </location>
</feature>
<feature type="region of interest" description="Disordered" evidence="21">
    <location>
        <begin position="1"/>
        <end position="22"/>
    </location>
</feature>
<keyword evidence="13" id="KW-0418">Kinase</keyword>
<evidence type="ECO:0000256" key="15">
    <source>
        <dbReference type="ARBA" id="ARBA00023004"/>
    </source>
</evidence>
<dbReference type="Proteomes" id="UP000429552">
    <property type="component" value="Unassembled WGS sequence"/>
</dbReference>
<dbReference type="EC" id="2.7.13.3" evidence="5"/>
<dbReference type="GO" id="GO:0046983">
    <property type="term" value="F:protein dimerization activity"/>
    <property type="evidence" value="ECO:0007669"/>
    <property type="project" value="InterPro"/>
</dbReference>
<evidence type="ECO:0000256" key="1">
    <source>
        <dbReference type="ARBA" id="ARBA00000085"/>
    </source>
</evidence>
<dbReference type="InterPro" id="IPR050482">
    <property type="entry name" value="Sensor_HK_TwoCompSys"/>
</dbReference>
<evidence type="ECO:0000256" key="21">
    <source>
        <dbReference type="SAM" id="MobiDB-lite"/>
    </source>
</evidence>
<comment type="subcellular location">
    <subcellularLocation>
        <location evidence="4">Cell membrane</location>
        <topology evidence="4">Multi-pass membrane protein</topology>
    </subcellularLocation>
    <subcellularLocation>
        <location evidence="3">Cytoplasm</location>
    </subcellularLocation>
</comment>
<dbReference type="InterPro" id="IPR003594">
    <property type="entry name" value="HATPase_dom"/>
</dbReference>
<dbReference type="GO" id="GO:0005886">
    <property type="term" value="C:plasma membrane"/>
    <property type="evidence" value="ECO:0007669"/>
    <property type="project" value="UniProtKB-SubCell"/>
</dbReference>
<comment type="catalytic activity">
    <reaction evidence="1">
        <text>ATP + protein L-histidine = ADP + protein N-phospho-L-histidine.</text>
        <dbReference type="EC" id="2.7.13.3"/>
    </reaction>
</comment>
<evidence type="ECO:0000256" key="4">
    <source>
        <dbReference type="ARBA" id="ARBA00004651"/>
    </source>
</evidence>
<evidence type="ECO:0000256" key="11">
    <source>
        <dbReference type="ARBA" id="ARBA00022692"/>
    </source>
</evidence>
<keyword evidence="16" id="KW-0902">Two-component regulatory system</keyword>
<dbReference type="GO" id="GO:0000155">
    <property type="term" value="F:phosphorelay sensor kinase activity"/>
    <property type="evidence" value="ECO:0007669"/>
    <property type="project" value="InterPro"/>
</dbReference>
<dbReference type="PRINTS" id="PR00344">
    <property type="entry name" value="BCTRLSENSOR"/>
</dbReference>
<evidence type="ECO:0000256" key="14">
    <source>
        <dbReference type="ARBA" id="ARBA00022989"/>
    </source>
</evidence>
<dbReference type="InterPro" id="IPR017205">
    <property type="entry name" value="Sig_transdc_His_kinase_ChrS"/>
</dbReference>
<keyword evidence="10" id="KW-0808">Transferase</keyword>
<comment type="caution">
    <text evidence="24">The sequence shown here is derived from an EMBL/GenBank/DDBJ whole genome shotgun (WGS) entry which is preliminary data.</text>
</comment>
<accession>A0A640TIV0</accession>
<feature type="transmembrane region" description="Helical" evidence="22">
    <location>
        <begin position="135"/>
        <end position="153"/>
    </location>
</feature>
<keyword evidence="9" id="KW-0963">Cytoplasm</keyword>
<keyword evidence="15" id="KW-0408">Iron</keyword>
<evidence type="ECO:0000256" key="18">
    <source>
        <dbReference type="ARBA" id="ARBA00023136"/>
    </source>
</evidence>
<feature type="domain" description="Histidine kinase" evidence="23">
    <location>
        <begin position="324"/>
        <end position="412"/>
    </location>
</feature>
<name>A0A640TIV0_STRNI</name>
<dbReference type="InterPro" id="IPR005467">
    <property type="entry name" value="His_kinase_dom"/>
</dbReference>
<evidence type="ECO:0000256" key="9">
    <source>
        <dbReference type="ARBA" id="ARBA00022490"/>
    </source>
</evidence>
<evidence type="ECO:0000313" key="25">
    <source>
        <dbReference type="Proteomes" id="UP000429552"/>
    </source>
</evidence>
<evidence type="ECO:0000256" key="10">
    <source>
        <dbReference type="ARBA" id="ARBA00022679"/>
    </source>
</evidence>
<evidence type="ECO:0000256" key="3">
    <source>
        <dbReference type="ARBA" id="ARBA00004496"/>
    </source>
</evidence>
<dbReference type="SUPFAM" id="SSF55874">
    <property type="entry name" value="ATPase domain of HSP90 chaperone/DNA topoisomerase II/histidine kinase"/>
    <property type="match status" value="1"/>
</dbReference>
<feature type="transmembrane region" description="Helical" evidence="22">
    <location>
        <begin position="61"/>
        <end position="80"/>
    </location>
</feature>
<dbReference type="PANTHER" id="PTHR24421:SF37">
    <property type="entry name" value="SENSOR HISTIDINE KINASE NARS"/>
    <property type="match status" value="1"/>
</dbReference>
<keyword evidence="12" id="KW-0479">Metal-binding</keyword>
<dbReference type="Gene3D" id="3.30.565.10">
    <property type="entry name" value="Histidine kinase-like ATPase, C-terminal domain"/>
    <property type="match status" value="1"/>
</dbReference>
<evidence type="ECO:0000259" key="23">
    <source>
        <dbReference type="PROSITE" id="PS50109"/>
    </source>
</evidence>
<keyword evidence="8" id="KW-0004">4Fe-4S</keyword>
<keyword evidence="17" id="KW-0411">Iron-sulfur</keyword>
<evidence type="ECO:0000256" key="13">
    <source>
        <dbReference type="ARBA" id="ARBA00022777"/>
    </source>
</evidence>
<dbReference type="PIRSF" id="PIRSF037434">
    <property type="entry name" value="STHK_ChrS"/>
    <property type="match status" value="1"/>
</dbReference>
<comment type="function">
    <text evidence="19">Member of the two-component regulatory system NreB/NreC involved in the control of dissimilatory nitrate/nitrite reduction in response to oxygen. NreB functions as a direct oxygen sensor histidine kinase which is autophosphorylated, in the absence of oxygen, probably at the conserved histidine residue, and transfers its phosphate group probably to a conserved aspartate residue of NreC. NreB/NreC activates the expression of the nitrate (narGHJI) and nitrite (nir) reductase operons, as well as the putative nitrate transporter gene narT.</text>
</comment>
<organism evidence="24 25">
    <name type="scientific">Streptomyces nigrescens</name>
    <dbReference type="NCBI Taxonomy" id="1920"/>
    <lineage>
        <taxon>Bacteria</taxon>
        <taxon>Bacillati</taxon>
        <taxon>Actinomycetota</taxon>
        <taxon>Actinomycetes</taxon>
        <taxon>Kitasatosporales</taxon>
        <taxon>Streptomycetaceae</taxon>
        <taxon>Streptomyces</taxon>
    </lineage>
</organism>
<comment type="cofactor">
    <cofactor evidence="2">
        <name>[4Fe-4S] cluster</name>
        <dbReference type="ChEBI" id="CHEBI:49883"/>
    </cofactor>
</comment>
<evidence type="ECO:0000256" key="2">
    <source>
        <dbReference type="ARBA" id="ARBA00001966"/>
    </source>
</evidence>
<evidence type="ECO:0000256" key="22">
    <source>
        <dbReference type="SAM" id="Phobius"/>
    </source>
</evidence>
<sequence>MGLYAQRPEGGSRAVPESNSPPSTAASDVWQFRPAVWSVLWVCTASLSAGALAAFPPSGVLRTWAAAGVLCAALIWHALLARRLVRRHRDGGGRGTERAAVLLIVLWCAALATAPVVWLGTAPVSLLLYSTARTAVAHVGSALFAFSGGLAILLSAPGLPVGSRLVLAATAAGYSHALGWWIARIVAESHDRKGLLTRLEKTQSELVEAGHRNGVLTERQRLAREIHDTLTQGFGSIRMLLEAVEAELATDPETAVAHIRLARRTAEDNHRQARSLVMEGVSEGLESTLPKALERLLDGTWGCEARLRLRGRPRAVPVTREVTLLRAAQESVANVHKHARATSVELTLEYLPDRVVLTVADDGVGFDQSASPGTGLGIVGMRERIAGTGGEVKLWSGPGKGTTVTVSVPDRSA</sequence>
<evidence type="ECO:0000256" key="6">
    <source>
        <dbReference type="ARBA" id="ARBA00017322"/>
    </source>
</evidence>
<dbReference type="InterPro" id="IPR036890">
    <property type="entry name" value="HATPase_C_sf"/>
</dbReference>
<evidence type="ECO:0000256" key="19">
    <source>
        <dbReference type="ARBA" id="ARBA00024827"/>
    </source>
</evidence>
<dbReference type="GO" id="GO:0005737">
    <property type="term" value="C:cytoplasm"/>
    <property type="evidence" value="ECO:0007669"/>
    <property type="project" value="UniProtKB-SubCell"/>
</dbReference>